<dbReference type="PANTHER" id="PTHR42827:SF1">
    <property type="entry name" value="IRON-SULFUR CLUSTER-BINDING PROTEIN"/>
    <property type="match status" value="1"/>
</dbReference>
<sequence length="279" mass="30783">MDRQELEKLIQNLYVQTGAGEFFEPPTIHVASASDPFFARYKTVIGPHHWTPQEALGRKFPEATARSVVVWVLPVSRKARETNRRETERPSVEWAAVRSFGEIMNEEIRSQTAGLLTAAGFPAVAPHLEQREIYPAPGWDVKNFTSSWSERHVAFVAGAGTFGLSAGLITAHGVAMRLGSVVTALELAPDARPYGNDPFAWCTRCGACIRRCPGHAIGREFTDRDKPGCANYCVTHVNPGREEHYGWLNRALGCALCQTAVPCEFQRPGVRDLQPSPAQ</sequence>
<name>A0A2U1AYM2_9BACT</name>
<dbReference type="Proteomes" id="UP000245959">
    <property type="component" value="Unassembled WGS sequence"/>
</dbReference>
<keyword evidence="1" id="KW-0479">Metal-binding</keyword>
<dbReference type="PROSITE" id="PS00198">
    <property type="entry name" value="4FE4S_FER_1"/>
    <property type="match status" value="1"/>
</dbReference>
<accession>A0A2U1AYM2</accession>
<comment type="caution">
    <text evidence="5">The sequence shown here is derived from an EMBL/GenBank/DDBJ whole genome shotgun (WGS) entry which is preliminary data.</text>
</comment>
<protein>
    <recommendedName>
        <fullName evidence="4">4Fe-4S ferredoxin-type domain-containing protein</fullName>
    </recommendedName>
</protein>
<dbReference type="OrthoDB" id="9784571at2"/>
<dbReference type="GO" id="GO:0051536">
    <property type="term" value="F:iron-sulfur cluster binding"/>
    <property type="evidence" value="ECO:0007669"/>
    <property type="project" value="UniProtKB-KW"/>
</dbReference>
<proteinExistence type="predicted"/>
<dbReference type="PROSITE" id="PS51379">
    <property type="entry name" value="4FE4S_FER_2"/>
    <property type="match status" value="1"/>
</dbReference>
<keyword evidence="3" id="KW-0411">Iron-sulfur</keyword>
<reference evidence="5 6" key="1">
    <citation type="submission" date="2018-04" db="EMBL/GenBank/DDBJ databases">
        <title>Genomic Encyclopedia of Type Strains, Phase IV (KMG-IV): sequencing the most valuable type-strain genomes for metagenomic binning, comparative biology and taxonomic classification.</title>
        <authorList>
            <person name="Goeker M."/>
        </authorList>
    </citation>
    <scope>NUCLEOTIDE SEQUENCE [LARGE SCALE GENOMIC DNA]</scope>
    <source>
        <strain evidence="5 6">DSM 14823</strain>
    </source>
</reference>
<keyword evidence="6" id="KW-1185">Reference proteome</keyword>
<evidence type="ECO:0000256" key="3">
    <source>
        <dbReference type="ARBA" id="ARBA00023014"/>
    </source>
</evidence>
<keyword evidence="2" id="KW-0408">Iron</keyword>
<feature type="domain" description="4Fe-4S ferredoxin-type" evidence="4">
    <location>
        <begin position="191"/>
        <end position="222"/>
    </location>
</feature>
<dbReference type="PANTHER" id="PTHR42827">
    <property type="entry name" value="IRON-SULFUR CLUSTER-BINDING PROTEIN-RELATED"/>
    <property type="match status" value="1"/>
</dbReference>
<evidence type="ECO:0000259" key="4">
    <source>
        <dbReference type="PROSITE" id="PS51379"/>
    </source>
</evidence>
<evidence type="ECO:0000256" key="2">
    <source>
        <dbReference type="ARBA" id="ARBA00023004"/>
    </source>
</evidence>
<evidence type="ECO:0000313" key="6">
    <source>
        <dbReference type="Proteomes" id="UP000245959"/>
    </source>
</evidence>
<dbReference type="EMBL" id="QEKH01000014">
    <property type="protein sequence ID" value="PVY41441.1"/>
    <property type="molecule type" value="Genomic_DNA"/>
</dbReference>
<dbReference type="GO" id="GO:0046872">
    <property type="term" value="F:metal ion binding"/>
    <property type="evidence" value="ECO:0007669"/>
    <property type="project" value="UniProtKB-KW"/>
</dbReference>
<organism evidence="5 6">
    <name type="scientific">Victivallis vadensis</name>
    <dbReference type="NCBI Taxonomy" id="172901"/>
    <lineage>
        <taxon>Bacteria</taxon>
        <taxon>Pseudomonadati</taxon>
        <taxon>Lentisphaerota</taxon>
        <taxon>Lentisphaeria</taxon>
        <taxon>Victivallales</taxon>
        <taxon>Victivallaceae</taxon>
        <taxon>Victivallis</taxon>
    </lineage>
</organism>
<evidence type="ECO:0000313" key="5">
    <source>
        <dbReference type="EMBL" id="PVY41441.1"/>
    </source>
</evidence>
<dbReference type="RefSeq" id="WP_116884099.1">
    <property type="nucleotide sequence ID" value="NZ_CABMMC010000012.1"/>
</dbReference>
<dbReference type="InterPro" id="IPR017900">
    <property type="entry name" value="4Fe4S_Fe_S_CS"/>
</dbReference>
<dbReference type="InterPro" id="IPR017896">
    <property type="entry name" value="4Fe4S_Fe-S-bd"/>
</dbReference>
<gene>
    <name evidence="5" type="ORF">C8D82_11455</name>
</gene>
<dbReference type="AlphaFoldDB" id="A0A2U1AYM2"/>
<dbReference type="SUPFAM" id="SSF46548">
    <property type="entry name" value="alpha-helical ferredoxin"/>
    <property type="match status" value="1"/>
</dbReference>
<evidence type="ECO:0000256" key="1">
    <source>
        <dbReference type="ARBA" id="ARBA00022723"/>
    </source>
</evidence>
<dbReference type="GeneID" id="78295407"/>